<evidence type="ECO:0000256" key="11">
    <source>
        <dbReference type="ARBA" id="ARBA00023136"/>
    </source>
</evidence>
<keyword evidence="9" id="KW-0520">NAD</keyword>
<keyword evidence="1" id="KW-1003">Cell membrane</keyword>
<dbReference type="InterPro" id="IPR017896">
    <property type="entry name" value="4Fe4S_Fe-S-bd"/>
</dbReference>
<evidence type="ECO:0000259" key="13">
    <source>
        <dbReference type="PROSITE" id="PS51379"/>
    </source>
</evidence>
<reference evidence="14" key="1">
    <citation type="submission" date="2024-05" db="EMBL/GenBank/DDBJ databases">
        <title>Planctomycetes of the genus Singulisphaera possess chitinolytic capabilities.</title>
        <authorList>
            <person name="Ivanova A."/>
        </authorList>
    </citation>
    <scope>NUCLEOTIDE SEQUENCE</scope>
    <source>
        <strain evidence="14">Ch08T</strain>
    </source>
</reference>
<dbReference type="AlphaFoldDB" id="A0AAU7CQQ7"/>
<protein>
    <submittedName>
        <fullName evidence="14">4Fe-4S binding protein</fullName>
    </submittedName>
</protein>
<dbReference type="Gene3D" id="3.30.70.3270">
    <property type="match status" value="1"/>
</dbReference>
<dbReference type="Pfam" id="PF12838">
    <property type="entry name" value="Fer4_7"/>
    <property type="match status" value="1"/>
</dbReference>
<evidence type="ECO:0000256" key="6">
    <source>
        <dbReference type="ARBA" id="ARBA00022967"/>
    </source>
</evidence>
<keyword evidence="3" id="KW-0874">Quinone</keyword>
<dbReference type="RefSeq" id="WP_406700262.1">
    <property type="nucleotide sequence ID" value="NZ_CP155447.1"/>
</dbReference>
<evidence type="ECO:0000256" key="1">
    <source>
        <dbReference type="ARBA" id="ARBA00022475"/>
    </source>
</evidence>
<feature type="domain" description="4Fe-4S ferredoxin-type" evidence="13">
    <location>
        <begin position="86"/>
        <end position="119"/>
    </location>
</feature>
<evidence type="ECO:0000256" key="10">
    <source>
        <dbReference type="ARBA" id="ARBA00023075"/>
    </source>
</evidence>
<dbReference type="GO" id="GO:0016651">
    <property type="term" value="F:oxidoreductase activity, acting on NAD(P)H"/>
    <property type="evidence" value="ECO:0007669"/>
    <property type="project" value="InterPro"/>
</dbReference>
<dbReference type="GO" id="GO:0016020">
    <property type="term" value="C:membrane"/>
    <property type="evidence" value="ECO:0007669"/>
    <property type="project" value="InterPro"/>
</dbReference>
<keyword evidence="2" id="KW-0004">4Fe-4S</keyword>
<keyword evidence="5" id="KW-0677">Repeat</keyword>
<dbReference type="PANTHER" id="PTHR10849">
    <property type="entry name" value="NADH DEHYDROGENASE UBIQUINONE IRON-SULFUR PROTEIN 8, MITOCHONDRIAL"/>
    <property type="match status" value="1"/>
</dbReference>
<gene>
    <name evidence="14" type="ORF">V5E97_15705</name>
</gene>
<evidence type="ECO:0000256" key="9">
    <source>
        <dbReference type="ARBA" id="ARBA00023027"/>
    </source>
</evidence>
<keyword evidence="4" id="KW-0479">Metal-binding</keyword>
<evidence type="ECO:0000256" key="5">
    <source>
        <dbReference type="ARBA" id="ARBA00022737"/>
    </source>
</evidence>
<dbReference type="PROSITE" id="PS00198">
    <property type="entry name" value="4FE4S_FER_1"/>
    <property type="match status" value="1"/>
</dbReference>
<organism evidence="14">
    <name type="scientific">Singulisphaera sp. Ch08</name>
    <dbReference type="NCBI Taxonomy" id="3120278"/>
    <lineage>
        <taxon>Bacteria</taxon>
        <taxon>Pseudomonadati</taxon>
        <taxon>Planctomycetota</taxon>
        <taxon>Planctomycetia</taxon>
        <taxon>Isosphaerales</taxon>
        <taxon>Isosphaeraceae</taxon>
        <taxon>Singulisphaera</taxon>
    </lineage>
</organism>
<feature type="region of interest" description="Disordered" evidence="12">
    <location>
        <begin position="196"/>
        <end position="240"/>
    </location>
</feature>
<feature type="domain" description="4Fe-4S ferredoxin-type" evidence="13">
    <location>
        <begin position="131"/>
        <end position="160"/>
    </location>
</feature>
<evidence type="ECO:0000256" key="12">
    <source>
        <dbReference type="SAM" id="MobiDB-lite"/>
    </source>
</evidence>
<sequence>MGSGYGIITGHLVTLRRFLHTFWRDFREGKGLQRRGGGHQILDLWPYKADRGNEPTVLQDYKTAGLFTVEYPDERLPVYERFRVLPVLIYDDEDGNVRCTSCNICAKVCPPQCIWMSQATGPKGNVVPLPEDFYIDMDVCMNCGLCAEYCPFDAIKMDQNFELSNYERHQTHIYSLQDLLVSSDYYSRTHPDAWSSDEEVAERNKVAKKKDQRLQKALTATAKPAAPPKAAPKPVAVEQV</sequence>
<name>A0AAU7CQQ7_9BACT</name>
<evidence type="ECO:0000256" key="4">
    <source>
        <dbReference type="ARBA" id="ARBA00022723"/>
    </source>
</evidence>
<dbReference type="PANTHER" id="PTHR10849:SF24">
    <property type="entry name" value="NADH-QUINONE OXIDOREDUCTASE SUBUNIT I 2"/>
    <property type="match status" value="1"/>
</dbReference>
<dbReference type="PROSITE" id="PS51379">
    <property type="entry name" value="4FE4S_FER_2"/>
    <property type="match status" value="2"/>
</dbReference>
<dbReference type="EMBL" id="CP155447">
    <property type="protein sequence ID" value="XBH07425.1"/>
    <property type="molecule type" value="Genomic_DNA"/>
</dbReference>
<dbReference type="InterPro" id="IPR017900">
    <property type="entry name" value="4Fe4S_Fe_S_CS"/>
</dbReference>
<dbReference type="GO" id="GO:0051539">
    <property type="term" value="F:4 iron, 4 sulfur cluster binding"/>
    <property type="evidence" value="ECO:0007669"/>
    <property type="project" value="UniProtKB-KW"/>
</dbReference>
<keyword evidence="10" id="KW-0830">Ubiquinone</keyword>
<proteinExistence type="predicted"/>
<evidence type="ECO:0000256" key="3">
    <source>
        <dbReference type="ARBA" id="ARBA00022719"/>
    </source>
</evidence>
<evidence type="ECO:0000256" key="2">
    <source>
        <dbReference type="ARBA" id="ARBA00022485"/>
    </source>
</evidence>
<evidence type="ECO:0000256" key="7">
    <source>
        <dbReference type="ARBA" id="ARBA00023004"/>
    </source>
</evidence>
<keyword evidence="8" id="KW-0411">Iron-sulfur</keyword>
<dbReference type="SUPFAM" id="SSF54862">
    <property type="entry name" value="4Fe-4S ferredoxins"/>
    <property type="match status" value="1"/>
</dbReference>
<keyword evidence="6" id="KW-1278">Translocase</keyword>
<evidence type="ECO:0000256" key="8">
    <source>
        <dbReference type="ARBA" id="ARBA00023014"/>
    </source>
</evidence>
<keyword evidence="11" id="KW-0472">Membrane</keyword>
<dbReference type="GO" id="GO:0046872">
    <property type="term" value="F:metal ion binding"/>
    <property type="evidence" value="ECO:0007669"/>
    <property type="project" value="UniProtKB-KW"/>
</dbReference>
<keyword evidence="7" id="KW-0408">Iron</keyword>
<accession>A0AAU7CQQ7</accession>
<dbReference type="InterPro" id="IPR010226">
    <property type="entry name" value="NADH_quinone_OxRdtase_chainI"/>
</dbReference>
<dbReference type="GO" id="GO:0048038">
    <property type="term" value="F:quinone binding"/>
    <property type="evidence" value="ECO:0007669"/>
    <property type="project" value="UniProtKB-KW"/>
</dbReference>
<evidence type="ECO:0000313" key="14">
    <source>
        <dbReference type="EMBL" id="XBH07425.1"/>
    </source>
</evidence>